<name>A0A512DXU8_9PROT</name>
<evidence type="ECO:0000313" key="1">
    <source>
        <dbReference type="EMBL" id="GEO41266.1"/>
    </source>
</evidence>
<comment type="caution">
    <text evidence="1">The sequence shown here is derived from an EMBL/GenBank/DDBJ whole genome shotgun (WGS) entry which is preliminary data.</text>
</comment>
<dbReference type="EMBL" id="BJYZ01000027">
    <property type="protein sequence ID" value="GEO41266.1"/>
    <property type="molecule type" value="Genomic_DNA"/>
</dbReference>
<evidence type="ECO:0000313" key="2">
    <source>
        <dbReference type="Proteomes" id="UP000321523"/>
    </source>
</evidence>
<dbReference type="RefSeq" id="WP_044431504.1">
    <property type="nucleotide sequence ID" value="NZ_BJYZ01000027.1"/>
</dbReference>
<organism evidence="1 2">
    <name type="scientific">Skermanella aerolata</name>
    <dbReference type="NCBI Taxonomy" id="393310"/>
    <lineage>
        <taxon>Bacteria</taxon>
        <taxon>Pseudomonadati</taxon>
        <taxon>Pseudomonadota</taxon>
        <taxon>Alphaproteobacteria</taxon>
        <taxon>Rhodospirillales</taxon>
        <taxon>Azospirillaceae</taxon>
        <taxon>Skermanella</taxon>
    </lineage>
</organism>
<dbReference type="OrthoDB" id="7350029at2"/>
<protein>
    <recommendedName>
        <fullName evidence="3">Flagellar basal body-associated protein FliL</fullName>
    </recommendedName>
</protein>
<accession>A0A512DXU8</accession>
<evidence type="ECO:0008006" key="3">
    <source>
        <dbReference type="Google" id="ProtNLM"/>
    </source>
</evidence>
<dbReference type="Proteomes" id="UP000321523">
    <property type="component" value="Unassembled WGS sequence"/>
</dbReference>
<dbReference type="AlphaFoldDB" id="A0A512DXU8"/>
<sequence>MVKILVLVLVALIFGGGGFGAGWFLFANQGEHHEEKVEEPPPPPPPGPPVFVNIGPLTVPVLGAERIDQFVTLMVALELTDMATAEAVRAQAPRLTDAFLTTIYGAIASGKVMSGGVLDVAQVKSKLRDAASKVLGKDMVRDALIQVVNQRPM</sequence>
<reference evidence="1 2" key="1">
    <citation type="submission" date="2019-07" db="EMBL/GenBank/DDBJ databases">
        <title>Whole genome shotgun sequence of Skermanella aerolata NBRC 106429.</title>
        <authorList>
            <person name="Hosoyama A."/>
            <person name="Uohara A."/>
            <person name="Ohji S."/>
            <person name="Ichikawa N."/>
        </authorList>
    </citation>
    <scope>NUCLEOTIDE SEQUENCE [LARGE SCALE GENOMIC DNA]</scope>
    <source>
        <strain evidence="1 2">NBRC 106429</strain>
    </source>
</reference>
<gene>
    <name evidence="1" type="ORF">SAE02_54140</name>
</gene>
<proteinExistence type="predicted"/>
<keyword evidence="2" id="KW-1185">Reference proteome</keyword>